<dbReference type="OrthoDB" id="7304968at2"/>
<dbReference type="Proteomes" id="UP000030341">
    <property type="component" value="Chromosome 2"/>
</dbReference>
<evidence type="ECO:0000256" key="1">
    <source>
        <dbReference type="ARBA" id="ARBA00010333"/>
    </source>
</evidence>
<feature type="domain" description="Solute-binding protein family 3/N-terminal" evidence="3">
    <location>
        <begin position="20"/>
        <end position="251"/>
    </location>
</feature>
<evidence type="ECO:0000313" key="5">
    <source>
        <dbReference type="Proteomes" id="UP000030341"/>
    </source>
</evidence>
<dbReference type="AlphaFoldDB" id="A0A0A7EL36"/>
<dbReference type="EMBL" id="CP009889">
    <property type="protein sequence ID" value="AIY66786.1"/>
    <property type="molecule type" value="Genomic_DNA"/>
</dbReference>
<keyword evidence="2" id="KW-0732">Signal</keyword>
<name>A0A0A7EL36_9GAMM</name>
<dbReference type="PANTHER" id="PTHR35936">
    <property type="entry name" value="MEMBRANE-BOUND LYTIC MUREIN TRANSGLYCOSYLASE F"/>
    <property type="match status" value="1"/>
</dbReference>
<evidence type="ECO:0000259" key="3">
    <source>
        <dbReference type="SMART" id="SM00062"/>
    </source>
</evidence>
<gene>
    <name evidence="4" type="ORF">OM33_16865</name>
</gene>
<dbReference type="RefSeq" id="WP_040135296.1">
    <property type="nucleotide sequence ID" value="NZ_CP009889.1"/>
</dbReference>
<evidence type="ECO:0000313" key="4">
    <source>
        <dbReference type="EMBL" id="AIY66786.1"/>
    </source>
</evidence>
<accession>A0A0A7EL36</accession>
<dbReference type="KEGG" id="pseo:OM33_16865"/>
<reference evidence="4 5" key="1">
    <citation type="submission" date="2014-11" db="EMBL/GenBank/DDBJ databases">
        <title>Complete Genome Sequence of Pseudoalteromonas sp. Strain OCN003 Isolated from Kaneohe Bay, Oahu, Hawaii.</title>
        <authorList>
            <person name="Beurmann S."/>
            <person name="Videau P."/>
            <person name="Ushijima B."/>
            <person name="Smith A.M."/>
            <person name="Aeby G.S."/>
            <person name="Callahan S.M."/>
            <person name="Belcaid M."/>
        </authorList>
    </citation>
    <scope>NUCLEOTIDE SEQUENCE [LARGE SCALE GENOMIC DNA]</scope>
    <source>
        <strain evidence="4 5">OCN003</strain>
    </source>
</reference>
<protein>
    <recommendedName>
        <fullName evidence="3">Solute-binding protein family 3/N-terminal domain-containing protein</fullName>
    </recommendedName>
</protein>
<dbReference type="SMART" id="SM00062">
    <property type="entry name" value="PBPb"/>
    <property type="match status" value="1"/>
</dbReference>
<dbReference type="Gene3D" id="3.40.190.10">
    <property type="entry name" value="Periplasmic binding protein-like II"/>
    <property type="match status" value="2"/>
</dbReference>
<keyword evidence="5" id="KW-1185">Reference proteome</keyword>
<sequence length="251" mass="28790">MLRIIIVIACLLTFSVKAKQLSAGWELWYPYQYHNNHSELVGLDIDAFNAIMKRADLSFSIAEIPWKTHLHFIKTGKVDLAMGASKTAERAEYAYFTEPYRQETVNLFVKKGHSDSIKMNSLKDLINSDYILGVESGYYYGEEYAKLINQYDFKENIIEAIDLEQNVSLFLKGHLDGLLVDPNTMHAFIKKYQLWDQFEAHPMPIYSDDIVIMVSKKSVDKSVVEKLNNAINLLKAEGFFATLSSQWVTPN</sequence>
<dbReference type="PANTHER" id="PTHR35936:SF19">
    <property type="entry name" value="AMINO-ACID-BINDING PROTEIN YXEM-RELATED"/>
    <property type="match status" value="1"/>
</dbReference>
<dbReference type="Pfam" id="PF00497">
    <property type="entry name" value="SBP_bac_3"/>
    <property type="match status" value="1"/>
</dbReference>
<dbReference type="HOGENOM" id="CLU_064076_4_0_6"/>
<proteinExistence type="inferred from homology"/>
<dbReference type="eggNOG" id="COG0834">
    <property type="taxonomic scope" value="Bacteria"/>
</dbReference>
<dbReference type="SUPFAM" id="SSF53850">
    <property type="entry name" value="Periplasmic binding protein-like II"/>
    <property type="match status" value="1"/>
</dbReference>
<evidence type="ECO:0000256" key="2">
    <source>
        <dbReference type="ARBA" id="ARBA00022729"/>
    </source>
</evidence>
<dbReference type="STRING" id="1348114.OM33_16865"/>
<comment type="similarity">
    <text evidence="1">Belongs to the bacterial solute-binding protein 3 family.</text>
</comment>
<organism evidence="4 5">
    <name type="scientific">Pseudoalteromonas piratica</name>
    <dbReference type="NCBI Taxonomy" id="1348114"/>
    <lineage>
        <taxon>Bacteria</taxon>
        <taxon>Pseudomonadati</taxon>
        <taxon>Pseudomonadota</taxon>
        <taxon>Gammaproteobacteria</taxon>
        <taxon>Alteromonadales</taxon>
        <taxon>Pseudoalteromonadaceae</taxon>
        <taxon>Pseudoalteromonas</taxon>
    </lineage>
</organism>
<dbReference type="InterPro" id="IPR001638">
    <property type="entry name" value="Solute-binding_3/MltF_N"/>
</dbReference>